<accession>A0A2R8F0A0</accession>
<dbReference type="AlphaFoldDB" id="A0A2R8F0A0"/>
<sequence length="145" mass="15335">MLVAAVLPTKIINLGLTIAMCFSTNGLQITNSSDVGLRLAGGRQNTVLVIYTFLVRDKLMDCNILSSNLPLSPQKGIPCLSSFCPGASPISIIGADGIPSPNTVFNAVFLSKQPSKEVTDDFKSSNVCTLSASCLEFDNTAKCVF</sequence>
<dbReference type="EMBL" id="OOHR01000007">
    <property type="protein sequence ID" value="SPM44805.1"/>
    <property type="molecule type" value="Genomic_DNA"/>
</dbReference>
<evidence type="ECO:0000313" key="1">
    <source>
        <dbReference type="EMBL" id="SPM44805.1"/>
    </source>
</evidence>
<dbReference type="Proteomes" id="UP000244889">
    <property type="component" value="Unassembled WGS sequence"/>
</dbReference>
<proteinExistence type="predicted"/>
<reference evidence="2" key="1">
    <citation type="submission" date="2018-03" db="EMBL/GenBank/DDBJ databases">
        <authorList>
            <person name="Batty M. E."/>
            <person name="Batty M E."/>
        </authorList>
    </citation>
    <scope>NUCLEOTIDE SEQUENCE [LARGE SCALE GENOMIC DNA]</scope>
</reference>
<evidence type="ECO:0000313" key="2">
    <source>
        <dbReference type="Proteomes" id="UP000244889"/>
    </source>
</evidence>
<organism evidence="1 2">
    <name type="scientific">Orientia tsutsugamushi</name>
    <name type="common">Rickettsia tsutsugamushi</name>
    <dbReference type="NCBI Taxonomy" id="784"/>
    <lineage>
        <taxon>Bacteria</taxon>
        <taxon>Pseudomonadati</taxon>
        <taxon>Pseudomonadota</taxon>
        <taxon>Alphaproteobacteria</taxon>
        <taxon>Rickettsiales</taxon>
        <taxon>Rickettsiaceae</taxon>
        <taxon>Rickettsieae</taxon>
        <taxon>Orientia</taxon>
    </lineage>
</organism>
<protein>
    <submittedName>
        <fullName evidence="1">Uncharacterized protein</fullName>
    </submittedName>
</protein>
<name>A0A2R8F0A0_ORITS</name>
<gene>
    <name evidence="1" type="ORF">FPW1038_01354</name>
</gene>